<feature type="transmembrane region" description="Helical" evidence="1">
    <location>
        <begin position="21"/>
        <end position="38"/>
    </location>
</feature>
<dbReference type="Pfam" id="PF00078">
    <property type="entry name" value="RVT_1"/>
    <property type="match status" value="1"/>
</dbReference>
<evidence type="ECO:0000256" key="1">
    <source>
        <dbReference type="SAM" id="Phobius"/>
    </source>
</evidence>
<evidence type="ECO:0000259" key="2">
    <source>
        <dbReference type="PROSITE" id="PS50878"/>
    </source>
</evidence>
<organism evidence="3">
    <name type="scientific">Fagus sylvatica</name>
    <name type="common">Beechnut</name>
    <dbReference type="NCBI Taxonomy" id="28930"/>
    <lineage>
        <taxon>Eukaryota</taxon>
        <taxon>Viridiplantae</taxon>
        <taxon>Streptophyta</taxon>
        <taxon>Embryophyta</taxon>
        <taxon>Tracheophyta</taxon>
        <taxon>Spermatophyta</taxon>
        <taxon>Magnoliopsida</taxon>
        <taxon>eudicotyledons</taxon>
        <taxon>Gunneridae</taxon>
        <taxon>Pentapetalae</taxon>
        <taxon>rosids</taxon>
        <taxon>fabids</taxon>
        <taxon>Fagales</taxon>
        <taxon>Fagaceae</taxon>
        <taxon>Fagus</taxon>
    </lineage>
</organism>
<accession>A0A2N9HJT6</accession>
<dbReference type="SUPFAM" id="SSF56672">
    <property type="entry name" value="DNA/RNA polymerases"/>
    <property type="match status" value="1"/>
</dbReference>
<protein>
    <recommendedName>
        <fullName evidence="2">Reverse transcriptase domain-containing protein</fullName>
    </recommendedName>
</protein>
<dbReference type="PROSITE" id="PS50878">
    <property type="entry name" value="RT_POL"/>
    <property type="match status" value="1"/>
</dbReference>
<dbReference type="InterPro" id="IPR000477">
    <property type="entry name" value="RT_dom"/>
</dbReference>
<dbReference type="PANTHER" id="PTHR36778:SF1">
    <property type="entry name" value="CADMIUM-INDUCED PROTEIN AS8"/>
    <property type="match status" value="1"/>
</dbReference>
<dbReference type="Pfam" id="PF13966">
    <property type="entry name" value="zf-RVT"/>
    <property type="match status" value="1"/>
</dbReference>
<reference evidence="3" key="1">
    <citation type="submission" date="2018-02" db="EMBL/GenBank/DDBJ databases">
        <authorList>
            <person name="Cohen D.B."/>
            <person name="Kent A.D."/>
        </authorList>
    </citation>
    <scope>NUCLEOTIDE SEQUENCE</scope>
</reference>
<feature type="transmembrane region" description="Helical" evidence="1">
    <location>
        <begin position="44"/>
        <end position="69"/>
    </location>
</feature>
<sequence length="567" mass="63334">MIIKGVFRRHERWNPVHPTSGAFWGMGIGIGCGVGWGPGFGPEAIGYVGAGCGIGFSVGITLAGIGIGLPANWVFEVPYNAVMATRSGALELARSSGLLSTKDVAGGGWNNVAPHISGLQREAYRRFSIFKPKCWLDKEDDLFDSKSTLPALTRHYNYMEKLEVEGVVFEDDQDIQEQAVLFYDSLYQEKEAWCPKFDGLAIDSIRIEDRVLIERKFDKEEILQVIQSSKGDKAPDGFTMGFFQKCWRVVESDVMDSVLAANESLDSRIKSSKPGIICKLDIEKAYDHVNWECLLYILERMGFGVRWCSWINACISSVRFSVLVIGSPAGFFSSSAGLRQGDPFSLLLFLLVMEVLSRMLRKTEEGGFIFGFTLWNDVSISHLLFADDSILFCDVDPQQLMYIRLVLTYFEAVTGLPVNMTKSEIVLVGDVPNLSILADIMCCRIGSLPMTYLGMPLGASFKSKAIWNSILEKMERKLAGNGIFDIRSFYSALRDFQPVIFPWKAIWGAHASRRVSFFAWFAIWGKILTADNLTRRGYQLAGWCCMCRCDGETISHLLLHCSVAYGL</sequence>
<dbReference type="PANTHER" id="PTHR36778">
    <property type="entry name" value="CADMIUM-INDUCED PROTEIN AS8"/>
    <property type="match status" value="1"/>
</dbReference>
<name>A0A2N9HJT6_FAGSY</name>
<keyword evidence="1" id="KW-0812">Transmembrane</keyword>
<dbReference type="PROSITE" id="PS51257">
    <property type="entry name" value="PROKAR_LIPOPROTEIN"/>
    <property type="match status" value="1"/>
</dbReference>
<keyword evidence="1" id="KW-0472">Membrane</keyword>
<feature type="domain" description="Reverse transcriptase" evidence="2">
    <location>
        <begin position="194"/>
        <end position="457"/>
    </location>
</feature>
<dbReference type="InterPro" id="IPR026960">
    <property type="entry name" value="RVT-Znf"/>
</dbReference>
<gene>
    <name evidence="3" type="ORF">FSB_LOCUS40344</name>
</gene>
<evidence type="ECO:0000313" key="3">
    <source>
        <dbReference type="EMBL" id="SPD12462.1"/>
    </source>
</evidence>
<keyword evidence="1" id="KW-1133">Transmembrane helix</keyword>
<dbReference type="InterPro" id="IPR043502">
    <property type="entry name" value="DNA/RNA_pol_sf"/>
</dbReference>
<dbReference type="EMBL" id="OIVN01003613">
    <property type="protein sequence ID" value="SPD12462.1"/>
    <property type="molecule type" value="Genomic_DNA"/>
</dbReference>
<dbReference type="AlphaFoldDB" id="A0A2N9HJT6"/>
<proteinExistence type="predicted"/>
<dbReference type="InterPro" id="IPR037735">
    <property type="entry name" value="AS8-like"/>
</dbReference>